<dbReference type="EMBL" id="CBWP010000039">
    <property type="protein sequence ID" value="CDL38225.1"/>
    <property type="molecule type" value="Genomic_DNA"/>
</dbReference>
<accession>A0A7G2ILZ4</accession>
<dbReference type="Pfam" id="PF00480">
    <property type="entry name" value="ROK"/>
    <property type="match status" value="1"/>
</dbReference>
<sequence>MTTLAMDIGGTKLAAALLDSNLQIRERRELPTPASKTPEALRAALQALVAPLQGRANRVAIASTGIIREGALLALNPHNLGGLMHFPLTQTLEQITGLPTLAVNDAQAAAWAEYHAMADEISDMVFITVSTGVGGGVISSGKLLTGSGGLAGHLGHTLADPNGPACGCGRVGCVEAIASGRGIALQPKVRLLDATPKPFLAAPGKEMSRQAG</sequence>
<dbReference type="InterPro" id="IPR049874">
    <property type="entry name" value="ROK_cs"/>
</dbReference>
<dbReference type="FunFam" id="3.30.420.40:FF:000062">
    <property type="entry name" value="N-acetylmannosamine kinase"/>
    <property type="match status" value="1"/>
</dbReference>
<dbReference type="PANTHER" id="PTHR18964:SF169">
    <property type="entry name" value="N-ACETYLMANNOSAMINE KINASE"/>
    <property type="match status" value="1"/>
</dbReference>
<dbReference type="NCBIfam" id="NF003461">
    <property type="entry name" value="PRK05082.1"/>
    <property type="match status" value="1"/>
</dbReference>
<dbReference type="GO" id="GO:0009384">
    <property type="term" value="F:N-acylmannosamine kinase activity"/>
    <property type="evidence" value="ECO:0007669"/>
    <property type="project" value="UniProtKB-EC"/>
</dbReference>
<protein>
    <submittedName>
        <fullName evidence="2">N-acetylmannosamine kinase</fullName>
        <ecNumber evidence="2">2.7.1.60</ecNumber>
    </submittedName>
</protein>
<keyword evidence="2" id="KW-0808">Transferase</keyword>
<name>A0A7G2ILZ4_CITFR</name>
<dbReference type="GO" id="GO:0019262">
    <property type="term" value="P:N-acetylneuraminate catabolic process"/>
    <property type="evidence" value="ECO:0007669"/>
    <property type="project" value="TreeGrafter"/>
</dbReference>
<dbReference type="PROSITE" id="PS01125">
    <property type="entry name" value="ROK"/>
    <property type="match status" value="1"/>
</dbReference>
<keyword evidence="1" id="KW-0119">Carbohydrate metabolism</keyword>
<dbReference type="InterPro" id="IPR000600">
    <property type="entry name" value="ROK"/>
</dbReference>
<comment type="caution">
    <text evidence="2">The sequence shown here is derived from an EMBL/GenBank/DDBJ whole genome shotgun (WGS) entry which is preliminary data.</text>
</comment>
<dbReference type="InterPro" id="IPR043129">
    <property type="entry name" value="ATPase_NBD"/>
</dbReference>
<evidence type="ECO:0000313" key="3">
    <source>
        <dbReference type="Proteomes" id="UP000019194"/>
    </source>
</evidence>
<dbReference type="Gene3D" id="3.30.420.40">
    <property type="match status" value="2"/>
</dbReference>
<evidence type="ECO:0000313" key="2">
    <source>
        <dbReference type="EMBL" id="CDL38225.1"/>
    </source>
</evidence>
<organism evidence="2 3">
    <name type="scientific">Citrobacter freundii</name>
    <dbReference type="NCBI Taxonomy" id="546"/>
    <lineage>
        <taxon>Bacteria</taxon>
        <taxon>Pseudomonadati</taxon>
        <taxon>Pseudomonadota</taxon>
        <taxon>Gammaproteobacteria</taxon>
        <taxon>Enterobacterales</taxon>
        <taxon>Enterobacteriaceae</taxon>
        <taxon>Citrobacter</taxon>
        <taxon>Citrobacter freundii complex</taxon>
    </lineage>
</organism>
<dbReference type="AlphaFoldDB" id="A0A7G2ILZ4"/>
<dbReference type="Proteomes" id="UP000019194">
    <property type="component" value="Unassembled WGS sequence"/>
</dbReference>
<proteinExistence type="predicted"/>
<evidence type="ECO:0000256" key="1">
    <source>
        <dbReference type="ARBA" id="ARBA00023277"/>
    </source>
</evidence>
<reference evidence="2 3" key="1">
    <citation type="submission" date="2013-10" db="EMBL/GenBank/DDBJ databases">
        <title>Antibiotic resistance diversity of beta-lactamase producers in the General Hospital Vienna.</title>
        <authorList>
            <person name="Barisic I."/>
            <person name="Mitteregger D."/>
            <person name="Hirschl A.M."/>
            <person name="Noehammer C."/>
            <person name="Wiesinger-Mayr H."/>
        </authorList>
    </citation>
    <scope>NUCLEOTIDE SEQUENCE [LARGE SCALE GENOMIC DNA]</scope>
    <source>
        <strain evidence="2 3">ISC11</strain>
    </source>
</reference>
<dbReference type="PANTHER" id="PTHR18964">
    <property type="entry name" value="ROK (REPRESSOR, ORF, KINASE) FAMILY"/>
    <property type="match status" value="1"/>
</dbReference>
<dbReference type="EC" id="2.7.1.60" evidence="2"/>
<keyword evidence="2" id="KW-0418">Kinase</keyword>
<dbReference type="SUPFAM" id="SSF53067">
    <property type="entry name" value="Actin-like ATPase domain"/>
    <property type="match status" value="1"/>
</dbReference>